<organism evidence="2 3">
    <name type="scientific">Catenuloplanes nepalensis</name>
    <dbReference type="NCBI Taxonomy" id="587533"/>
    <lineage>
        <taxon>Bacteria</taxon>
        <taxon>Bacillati</taxon>
        <taxon>Actinomycetota</taxon>
        <taxon>Actinomycetes</taxon>
        <taxon>Micromonosporales</taxon>
        <taxon>Micromonosporaceae</taxon>
        <taxon>Catenuloplanes</taxon>
    </lineage>
</organism>
<keyword evidence="3" id="KW-1185">Reference proteome</keyword>
<protein>
    <recommendedName>
        <fullName evidence="4">Carboxylesterase</fullName>
    </recommendedName>
</protein>
<reference evidence="2 3" key="1">
    <citation type="submission" date="2023-07" db="EMBL/GenBank/DDBJ databases">
        <title>Sequencing the genomes of 1000 actinobacteria strains.</title>
        <authorList>
            <person name="Klenk H.-P."/>
        </authorList>
    </citation>
    <scope>NUCLEOTIDE SEQUENCE [LARGE SCALE GENOMIC DNA]</scope>
    <source>
        <strain evidence="2 3">DSM 44710</strain>
    </source>
</reference>
<name>A0ABT9MTQ0_9ACTN</name>
<sequence length="71" mass="7702">MFGNGDNRFAARHLGAPPPESTPLSAAIRASWTGFAATGDPGWPRYEKASAGPVRRWDVEPADMTNPFVSW</sequence>
<accession>A0ABT9MTQ0</accession>
<evidence type="ECO:0008006" key="4">
    <source>
        <dbReference type="Google" id="ProtNLM"/>
    </source>
</evidence>
<dbReference type="Proteomes" id="UP001240984">
    <property type="component" value="Unassembled WGS sequence"/>
</dbReference>
<proteinExistence type="predicted"/>
<evidence type="ECO:0000256" key="1">
    <source>
        <dbReference type="SAM" id="MobiDB-lite"/>
    </source>
</evidence>
<comment type="caution">
    <text evidence="2">The sequence shown here is derived from an EMBL/GenBank/DDBJ whole genome shotgun (WGS) entry which is preliminary data.</text>
</comment>
<evidence type="ECO:0000313" key="2">
    <source>
        <dbReference type="EMBL" id="MDP9794764.1"/>
    </source>
</evidence>
<feature type="region of interest" description="Disordered" evidence="1">
    <location>
        <begin position="1"/>
        <end position="23"/>
    </location>
</feature>
<evidence type="ECO:0000313" key="3">
    <source>
        <dbReference type="Proteomes" id="UP001240984"/>
    </source>
</evidence>
<gene>
    <name evidence="2" type="ORF">J2S43_003276</name>
</gene>
<dbReference type="EMBL" id="JAUSRA010000001">
    <property type="protein sequence ID" value="MDP9794764.1"/>
    <property type="molecule type" value="Genomic_DNA"/>
</dbReference>